<accession>A0ABS2F815</accession>
<dbReference type="PANTHER" id="PTHR47791">
    <property type="entry name" value="MEIOTICALLY UP-REGULATED GENE 191 PROTEIN"/>
    <property type="match status" value="1"/>
</dbReference>
<dbReference type="InterPro" id="IPR005198">
    <property type="entry name" value="Glyco_hydro_76"/>
</dbReference>
<gene>
    <name evidence="2" type="ORF">H6A24_05430</name>
</gene>
<dbReference type="InterPro" id="IPR008928">
    <property type="entry name" value="6-hairpin_glycosidase_sf"/>
</dbReference>
<dbReference type="RefSeq" id="WP_204499647.1">
    <property type="nucleotide sequence ID" value="NZ_JACJKJ010000004.1"/>
</dbReference>
<dbReference type="Proteomes" id="UP000782117">
    <property type="component" value="Unassembled WGS sequence"/>
</dbReference>
<dbReference type="SUPFAM" id="SSF48208">
    <property type="entry name" value="Six-hairpin glycosidases"/>
    <property type="match status" value="1"/>
</dbReference>
<dbReference type="PIRSF" id="PIRSF021505">
    <property type="entry name" value="O_gly_hdrol"/>
    <property type="match status" value="1"/>
</dbReference>
<evidence type="ECO:0000313" key="3">
    <source>
        <dbReference type="Proteomes" id="UP000782117"/>
    </source>
</evidence>
<dbReference type="EMBL" id="JACJKJ010000004">
    <property type="protein sequence ID" value="MBM6805939.1"/>
    <property type="molecule type" value="Genomic_DNA"/>
</dbReference>
<keyword evidence="3" id="KW-1185">Reference proteome</keyword>
<feature type="chain" id="PRO_5046738037" evidence="1">
    <location>
        <begin position="20"/>
        <end position="389"/>
    </location>
</feature>
<protein>
    <submittedName>
        <fullName evidence="2">Hydrolase</fullName>
    </submittedName>
</protein>
<name>A0ABS2F815_9BACE</name>
<dbReference type="InterPro" id="IPR053169">
    <property type="entry name" value="MUG_Protein"/>
</dbReference>
<organism evidence="2 3">
    <name type="scientific">Bacteroides caecicola</name>
    <dbReference type="NCBI Taxonomy" id="1462569"/>
    <lineage>
        <taxon>Bacteria</taxon>
        <taxon>Pseudomonadati</taxon>
        <taxon>Bacteroidota</taxon>
        <taxon>Bacteroidia</taxon>
        <taxon>Bacteroidales</taxon>
        <taxon>Bacteroidaceae</taxon>
        <taxon>Bacteroides</taxon>
    </lineage>
</organism>
<proteinExistence type="predicted"/>
<sequence length="389" mass="45304">MKKASFCFLFTILPLLLSARQYGGNLFFQRADSLLNTILTLYQVPKYGLLMETYPRNPKQQITYTANSDANLTQQEVSFLWPYSAMVSGCVSMYKISKADKYKELMDKQIKPGLDLYWDNTRKPACYQSYPTFAGKNDRYYDDNDWIALDCCDYYEATGKQEYLDKAIALHRYIYSGWSDELGGGIYWCEQKRTSKNTCSNAPATVLCLKLYKLTKDEKYLKQAEETYEWTKTNLRDPEDFVYWDNISLEGQIGYAKYTYNSGQMIQAGVLLYQITGKEAYLQDAQQTAKGAYEYFCRLQQTPKGEMRFYPDSPWFNVILFRGLKALYQTDHNPTYIKAMIDNADFAWRWTRDSNGLFSNDWSGNKSNQFKSLLENACMIELFAEISEL</sequence>
<dbReference type="Gene3D" id="1.50.10.20">
    <property type="match status" value="1"/>
</dbReference>
<reference evidence="2 3" key="1">
    <citation type="journal article" date="2021" name="Sci. Rep.">
        <title>The distribution of antibiotic resistance genes in chicken gut microbiota commensals.</title>
        <authorList>
            <person name="Juricova H."/>
            <person name="Matiasovicova J."/>
            <person name="Kubasova T."/>
            <person name="Cejkova D."/>
            <person name="Rychlik I."/>
        </authorList>
    </citation>
    <scope>NUCLEOTIDE SEQUENCE [LARGE SCALE GENOMIC DNA]</scope>
    <source>
        <strain evidence="2 3">An768</strain>
    </source>
</reference>
<evidence type="ECO:0000256" key="1">
    <source>
        <dbReference type="SAM" id="SignalP"/>
    </source>
</evidence>
<comment type="caution">
    <text evidence="2">The sequence shown here is derived from an EMBL/GenBank/DDBJ whole genome shotgun (WGS) entry which is preliminary data.</text>
</comment>
<dbReference type="InterPro" id="IPR014512">
    <property type="entry name" value="O_gly_hydro"/>
</dbReference>
<evidence type="ECO:0000313" key="2">
    <source>
        <dbReference type="EMBL" id="MBM6805939.1"/>
    </source>
</evidence>
<dbReference type="Pfam" id="PF03663">
    <property type="entry name" value="Glyco_hydro_76"/>
    <property type="match status" value="1"/>
</dbReference>
<feature type="signal peptide" evidence="1">
    <location>
        <begin position="1"/>
        <end position="19"/>
    </location>
</feature>
<dbReference type="GO" id="GO:0016787">
    <property type="term" value="F:hydrolase activity"/>
    <property type="evidence" value="ECO:0007669"/>
    <property type="project" value="UniProtKB-KW"/>
</dbReference>
<dbReference type="PANTHER" id="PTHR47791:SF4">
    <property type="entry name" value="(PUTATIVE SECRETED PROTEIN)-RELATED"/>
    <property type="match status" value="1"/>
</dbReference>
<keyword evidence="2" id="KW-0378">Hydrolase</keyword>
<keyword evidence="1" id="KW-0732">Signal</keyword>